<evidence type="ECO:0000313" key="1">
    <source>
        <dbReference type="EMBL" id="GBP96833.1"/>
    </source>
</evidence>
<comment type="caution">
    <text evidence="1">The sequence shown here is derived from an EMBL/GenBank/DDBJ whole genome shotgun (WGS) entry which is preliminary data.</text>
</comment>
<reference evidence="1 2" key="1">
    <citation type="journal article" date="2019" name="Commun. Biol.">
        <title>The bagworm genome reveals a unique fibroin gene that provides high tensile strength.</title>
        <authorList>
            <person name="Kono N."/>
            <person name="Nakamura H."/>
            <person name="Ohtoshi R."/>
            <person name="Tomita M."/>
            <person name="Numata K."/>
            <person name="Arakawa K."/>
        </authorList>
    </citation>
    <scope>NUCLEOTIDE SEQUENCE [LARGE SCALE GENOMIC DNA]</scope>
</reference>
<dbReference type="OrthoDB" id="411871at2759"/>
<accession>A0A4C2ABQ2</accession>
<organism evidence="1 2">
    <name type="scientific">Eumeta variegata</name>
    <name type="common">Bagworm moth</name>
    <name type="synonym">Eumeta japonica</name>
    <dbReference type="NCBI Taxonomy" id="151549"/>
    <lineage>
        <taxon>Eukaryota</taxon>
        <taxon>Metazoa</taxon>
        <taxon>Ecdysozoa</taxon>
        <taxon>Arthropoda</taxon>
        <taxon>Hexapoda</taxon>
        <taxon>Insecta</taxon>
        <taxon>Pterygota</taxon>
        <taxon>Neoptera</taxon>
        <taxon>Endopterygota</taxon>
        <taxon>Lepidoptera</taxon>
        <taxon>Glossata</taxon>
        <taxon>Ditrysia</taxon>
        <taxon>Tineoidea</taxon>
        <taxon>Psychidae</taxon>
        <taxon>Oiketicinae</taxon>
        <taxon>Eumeta</taxon>
    </lineage>
</organism>
<dbReference type="AlphaFoldDB" id="A0A4C2ABQ2"/>
<proteinExistence type="predicted"/>
<evidence type="ECO:0000313" key="2">
    <source>
        <dbReference type="Proteomes" id="UP000299102"/>
    </source>
</evidence>
<gene>
    <name evidence="1" type="ORF">EVAR_85591_1</name>
</gene>
<sequence>MANKCLELGYFPRAWKVATIKVIQKPGGKTTPVRVLPSYGSAPCAGQNGGRMLVGRLQWHNAKQATQYGFTPQRLDGGCLMI</sequence>
<dbReference type="Proteomes" id="UP000299102">
    <property type="component" value="Unassembled WGS sequence"/>
</dbReference>
<keyword evidence="2" id="KW-1185">Reference proteome</keyword>
<name>A0A4C2ABQ2_EUMVA</name>
<protein>
    <recommendedName>
        <fullName evidence="3">RNA-directed DNA polymerase from transposon X-element</fullName>
    </recommendedName>
</protein>
<dbReference type="EMBL" id="BGZK01002837">
    <property type="protein sequence ID" value="GBP96833.1"/>
    <property type="molecule type" value="Genomic_DNA"/>
</dbReference>
<evidence type="ECO:0008006" key="3">
    <source>
        <dbReference type="Google" id="ProtNLM"/>
    </source>
</evidence>